<dbReference type="InterPro" id="IPR052829">
    <property type="entry name" value="N-acetyltransferase_domain"/>
</dbReference>
<dbReference type="PANTHER" id="PTHR43259:SF1">
    <property type="entry name" value="N-ACETYLTRANSFERASE DOMAIN-CONTAINING PROTEIN"/>
    <property type="match status" value="1"/>
</dbReference>
<dbReference type="EMBL" id="CP069486">
    <property type="protein sequence ID" value="QRO84267.1"/>
    <property type="molecule type" value="Genomic_DNA"/>
</dbReference>
<proteinExistence type="predicted"/>
<organism evidence="2 3">
    <name type="scientific">Mammaliicoccus vitulinus</name>
    <dbReference type="NCBI Taxonomy" id="71237"/>
    <lineage>
        <taxon>Bacteria</taxon>
        <taxon>Bacillati</taxon>
        <taxon>Bacillota</taxon>
        <taxon>Bacilli</taxon>
        <taxon>Bacillales</taxon>
        <taxon>Staphylococcaceae</taxon>
        <taxon>Mammaliicoccus</taxon>
    </lineage>
</organism>
<name>A0ABX7HDF2_9STAP</name>
<dbReference type="InterPro" id="IPR000182">
    <property type="entry name" value="GNAT_dom"/>
</dbReference>
<reference evidence="2 3" key="1">
    <citation type="submission" date="2021-02" db="EMBL/GenBank/DDBJ databases">
        <title>FDA dAtabase for Regulatory Grade micrObial Sequences (FDA-ARGOS): Supporting development and validation of Infectious Disease Dx tests.</title>
        <authorList>
            <person name="Sproer C."/>
            <person name="Gronow S."/>
            <person name="Severitt S."/>
            <person name="Schroder I."/>
            <person name="Tallon L."/>
            <person name="Sadzewicz L."/>
            <person name="Zhao X."/>
            <person name="Boylan J."/>
            <person name="Ott S."/>
            <person name="Bowen H."/>
            <person name="Vavikolanu K."/>
            <person name="Mehta A."/>
            <person name="Aluvathingal J."/>
            <person name="Nadendla S."/>
            <person name="Lowell S."/>
            <person name="Myers T."/>
            <person name="Yan Y."/>
            <person name="Sichtig H."/>
        </authorList>
    </citation>
    <scope>NUCLEOTIDE SEQUENCE [LARGE SCALE GENOMIC DNA]</scope>
    <source>
        <strain evidence="2 3">FDAARGOS_1207</strain>
    </source>
</reference>
<gene>
    <name evidence="2" type="ORF">I6J37_08565</name>
</gene>
<dbReference type="InterPro" id="IPR016181">
    <property type="entry name" value="Acyl_CoA_acyltransferase"/>
</dbReference>
<keyword evidence="3" id="KW-1185">Reference proteome</keyword>
<evidence type="ECO:0000259" key="1">
    <source>
        <dbReference type="PROSITE" id="PS51186"/>
    </source>
</evidence>
<dbReference type="CDD" id="cd04301">
    <property type="entry name" value="NAT_SF"/>
    <property type="match status" value="1"/>
</dbReference>
<dbReference type="SUPFAM" id="SSF55729">
    <property type="entry name" value="Acyl-CoA N-acyltransferases (Nat)"/>
    <property type="match status" value="1"/>
</dbReference>
<evidence type="ECO:0000313" key="3">
    <source>
        <dbReference type="Proteomes" id="UP000627155"/>
    </source>
</evidence>
<accession>A0ABX7HDF2</accession>
<sequence length="187" mass="21517">MIRPAQKHDAKKLSELMYIIWHDMELPIVVNNDKDTVLKVIEQSMVEGNYRNHFKHIHIFEVEGELAGFINCYAGDDELQLEKNWHDIQFDQSFILEGTPLSEQEAESGDLYIESIAVFSKFRGRGIASKLIDYTFDHAKSLGFNQVSLNCEVDNEGAMKLYQKLGFEPSHDKVLSGHDYKYMVKAV</sequence>
<dbReference type="RefSeq" id="WP_103323206.1">
    <property type="nucleotide sequence ID" value="NZ_CBCPHH010000008.1"/>
</dbReference>
<dbReference type="Proteomes" id="UP000627155">
    <property type="component" value="Chromosome"/>
</dbReference>
<feature type="domain" description="N-acetyltransferase" evidence="1">
    <location>
        <begin position="1"/>
        <end position="187"/>
    </location>
</feature>
<dbReference type="Gene3D" id="3.40.630.30">
    <property type="match status" value="1"/>
</dbReference>
<dbReference type="Pfam" id="PF00583">
    <property type="entry name" value="Acetyltransf_1"/>
    <property type="match status" value="1"/>
</dbReference>
<dbReference type="PROSITE" id="PS51186">
    <property type="entry name" value="GNAT"/>
    <property type="match status" value="1"/>
</dbReference>
<protein>
    <submittedName>
        <fullName evidence="2">GNAT family N-acetyltransferase</fullName>
    </submittedName>
</protein>
<dbReference type="PANTHER" id="PTHR43259">
    <property type="entry name" value="SPT10P"/>
    <property type="match status" value="1"/>
</dbReference>
<evidence type="ECO:0000313" key="2">
    <source>
        <dbReference type="EMBL" id="QRO84267.1"/>
    </source>
</evidence>